<reference evidence="1" key="1">
    <citation type="journal article" date="2015" name="Nature">
        <title>Complex archaea that bridge the gap between prokaryotes and eukaryotes.</title>
        <authorList>
            <person name="Spang A."/>
            <person name="Saw J.H."/>
            <person name="Jorgensen S.L."/>
            <person name="Zaremba-Niedzwiedzka K."/>
            <person name="Martijn J."/>
            <person name="Lind A.E."/>
            <person name="van Eijk R."/>
            <person name="Schleper C."/>
            <person name="Guy L."/>
            <person name="Ettema T.J."/>
        </authorList>
    </citation>
    <scope>NUCLEOTIDE SEQUENCE</scope>
</reference>
<evidence type="ECO:0000313" key="1">
    <source>
        <dbReference type="EMBL" id="KKK47118.1"/>
    </source>
</evidence>
<protein>
    <submittedName>
        <fullName evidence="1">Uncharacterized protein</fullName>
    </submittedName>
</protein>
<feature type="non-terminal residue" evidence="1">
    <location>
        <position position="334"/>
    </location>
</feature>
<dbReference type="AlphaFoldDB" id="A0A0F8VRY9"/>
<gene>
    <name evidence="1" type="ORF">LCGC14_3158420</name>
</gene>
<accession>A0A0F8VRY9</accession>
<dbReference type="SUPFAM" id="SSF49899">
    <property type="entry name" value="Concanavalin A-like lectins/glucanases"/>
    <property type="match status" value="1"/>
</dbReference>
<proteinExistence type="predicted"/>
<dbReference type="InterPro" id="IPR013320">
    <property type="entry name" value="ConA-like_dom_sf"/>
</dbReference>
<feature type="non-terminal residue" evidence="1">
    <location>
        <position position="1"/>
    </location>
</feature>
<organism evidence="1">
    <name type="scientific">marine sediment metagenome</name>
    <dbReference type="NCBI Taxonomy" id="412755"/>
    <lineage>
        <taxon>unclassified sequences</taxon>
        <taxon>metagenomes</taxon>
        <taxon>ecological metagenomes</taxon>
    </lineage>
</organism>
<name>A0A0F8VRY9_9ZZZZ</name>
<dbReference type="Gene3D" id="2.60.120.200">
    <property type="match status" value="1"/>
</dbReference>
<comment type="caution">
    <text evidence="1">The sequence shown here is derived from an EMBL/GenBank/DDBJ whole genome shotgun (WGS) entry which is preliminary data.</text>
</comment>
<sequence length="334" mass="36076">VDTDGGIVGFWKDNVLVGSDTDSIIDLTNIDIAALGGKWGSGATPADFWDGLIDEFGIWDRLLPSQERADLFNNNESCNPFDEDTVKPRINTSINNTSPKINYVINISANVTDETGLVKCLAITNETGTDVSFSLSISGIDDKCSQNFTVGIVRGNVINYTMVVNDTNGNSNQSSHIITVVDTIVTFILSTNETSPRINQEVNISVLVEDADTISMIIASWNGTVDGTWINISNTTTTLTSLNYTVTGNLLASRDNVVGYLFYSNDTVTAFTVSSINTFIVVNTPPSQVTSFITPSTDPDTANQNITINWSGVTDIDGDTVYYQIYMNSSSEGS</sequence>
<dbReference type="EMBL" id="LAZR01069741">
    <property type="protein sequence ID" value="KKK47118.1"/>
    <property type="molecule type" value="Genomic_DNA"/>
</dbReference>